<proteinExistence type="predicted"/>
<feature type="non-terminal residue" evidence="1">
    <location>
        <position position="46"/>
    </location>
</feature>
<organism evidence="1 2">
    <name type="scientific">Halobacterium bonnevillei</name>
    <dbReference type="NCBI Taxonomy" id="2692200"/>
    <lineage>
        <taxon>Archaea</taxon>
        <taxon>Methanobacteriati</taxon>
        <taxon>Methanobacteriota</taxon>
        <taxon>Stenosarchaea group</taxon>
        <taxon>Halobacteria</taxon>
        <taxon>Halobacteriales</taxon>
        <taxon>Halobacteriaceae</taxon>
        <taxon>Halobacterium</taxon>
    </lineage>
</organism>
<reference evidence="1 2" key="1">
    <citation type="submission" date="2019-12" db="EMBL/GenBank/DDBJ databases">
        <title>Isolation and characterization of three novel carbon monoxide-oxidizing members of Halobacteria from salione crusts and soils.</title>
        <authorList>
            <person name="Myers M.R."/>
            <person name="King G.M."/>
        </authorList>
    </citation>
    <scope>NUCLEOTIDE SEQUENCE [LARGE SCALE GENOMIC DNA]</scope>
    <source>
        <strain evidence="1 2">PCN9</strain>
    </source>
</reference>
<keyword evidence="1" id="KW-0255">Endonuclease</keyword>
<sequence length="46" mass="4835">MTTRTLADPTVQRAAAFVADARDDALAVTLVGDCAVTVEGRTERSL</sequence>
<name>A0A6B0STI8_9EURY</name>
<comment type="caution">
    <text evidence="1">The sequence shown here is derived from an EMBL/GenBank/DDBJ whole genome shotgun (WGS) entry which is preliminary data.</text>
</comment>
<keyword evidence="1" id="KW-0378">Hydrolase</keyword>
<evidence type="ECO:0000313" key="1">
    <source>
        <dbReference type="EMBL" id="MXR22352.1"/>
    </source>
</evidence>
<keyword evidence="1" id="KW-0540">Nuclease</keyword>
<dbReference type="EMBL" id="WUUU01000254">
    <property type="protein sequence ID" value="MXR22352.1"/>
    <property type="molecule type" value="Genomic_DNA"/>
</dbReference>
<dbReference type="GO" id="GO:0004519">
    <property type="term" value="F:endonuclease activity"/>
    <property type="evidence" value="ECO:0007669"/>
    <property type="project" value="UniProtKB-KW"/>
</dbReference>
<accession>A0A6B0STI8</accession>
<gene>
    <name evidence="1" type="ORF">GRX66_17825</name>
</gene>
<evidence type="ECO:0000313" key="2">
    <source>
        <dbReference type="Proteomes" id="UP000471521"/>
    </source>
</evidence>
<dbReference type="Proteomes" id="UP000471521">
    <property type="component" value="Unassembled WGS sequence"/>
</dbReference>
<dbReference type="AlphaFoldDB" id="A0A6B0STI8"/>
<protein>
    <submittedName>
        <fullName evidence="1">Endonuclease NucS</fullName>
    </submittedName>
</protein>
<keyword evidence="2" id="KW-1185">Reference proteome</keyword>